<dbReference type="PANTHER" id="PTHR43712:SF2">
    <property type="entry name" value="O-METHYLTRANSFERASE CICE"/>
    <property type="match status" value="1"/>
</dbReference>
<name>D6A8Q4_STRV1</name>
<dbReference type="EMBL" id="DS999641">
    <property type="protein sequence ID" value="EFE72037.2"/>
    <property type="molecule type" value="Genomic_DNA"/>
</dbReference>
<protein>
    <submittedName>
        <fullName evidence="6">O-methyltransferase family 2</fullName>
    </submittedName>
</protein>
<dbReference type="Gene3D" id="3.40.50.150">
    <property type="entry name" value="Vaccinia Virus protein VP39"/>
    <property type="match status" value="1"/>
</dbReference>
<evidence type="ECO:0000259" key="4">
    <source>
        <dbReference type="Pfam" id="PF00891"/>
    </source>
</evidence>
<dbReference type="GO" id="GO:0032259">
    <property type="term" value="P:methylation"/>
    <property type="evidence" value="ECO:0007669"/>
    <property type="project" value="UniProtKB-KW"/>
</dbReference>
<gene>
    <name evidence="6" type="ORF">SSFG_07273</name>
</gene>
<evidence type="ECO:0000256" key="2">
    <source>
        <dbReference type="ARBA" id="ARBA00022679"/>
    </source>
</evidence>
<evidence type="ECO:0000256" key="3">
    <source>
        <dbReference type="ARBA" id="ARBA00022691"/>
    </source>
</evidence>
<dbReference type="PANTHER" id="PTHR43712">
    <property type="entry name" value="PUTATIVE (AFU_ORTHOLOGUE AFUA_4G14580)-RELATED"/>
    <property type="match status" value="1"/>
</dbReference>
<evidence type="ECO:0000313" key="6">
    <source>
        <dbReference type="EMBL" id="EFE72037.2"/>
    </source>
</evidence>
<accession>D6A8Q4</accession>
<dbReference type="CDD" id="cd02440">
    <property type="entry name" value="AdoMet_MTases"/>
    <property type="match status" value="1"/>
</dbReference>
<dbReference type="AlphaFoldDB" id="D6A8Q4"/>
<dbReference type="eggNOG" id="COG0500">
    <property type="taxonomic scope" value="Bacteria"/>
</dbReference>
<keyword evidence="3" id="KW-0949">S-adenosyl-L-methionine</keyword>
<reference evidence="7" key="1">
    <citation type="submission" date="2008-12" db="EMBL/GenBank/DDBJ databases">
        <title>Annotation of Streptomyces ghanaensis ATCC 14672.</title>
        <authorList>
            <consortium name="The Broad Institute Genome Sequencing Platform"/>
            <consortium name="Broad Institute Microbial Sequencing Center"/>
            <person name="Fischbach M."/>
            <person name="Ward D."/>
            <person name="Young S."/>
            <person name="Kodira C.D."/>
            <person name="Zeng Q."/>
            <person name="Koehrsen M."/>
            <person name="Godfrey P."/>
            <person name="Alvarado L."/>
            <person name="Berlin A.M."/>
            <person name="Borenstein D."/>
            <person name="Chen Z."/>
            <person name="Engels R."/>
            <person name="Freedman E."/>
            <person name="Gellesch M."/>
            <person name="Goldberg J."/>
            <person name="Griggs A."/>
            <person name="Gujja S."/>
            <person name="Heiman D.I."/>
            <person name="Hepburn T.A."/>
            <person name="Howarth C."/>
            <person name="Jen D."/>
            <person name="Larson L."/>
            <person name="Lewis B."/>
            <person name="Mehta T."/>
            <person name="Park D."/>
            <person name="Pearson M."/>
            <person name="Roberts A."/>
            <person name="Saif S."/>
            <person name="Shea T.D."/>
            <person name="Shenoy N."/>
            <person name="Sisk P."/>
            <person name="Stolte C."/>
            <person name="Sykes S.N."/>
            <person name="Walk T."/>
            <person name="White J."/>
            <person name="Yandava C."/>
            <person name="Straight P."/>
            <person name="Clardy J."/>
            <person name="Hung D."/>
            <person name="Kolter R."/>
            <person name="Mekalanos J."/>
            <person name="Walker S."/>
            <person name="Walsh C.T."/>
            <person name="Wieland B.L.C."/>
            <person name="Ilzarbe M."/>
            <person name="Galagan J."/>
            <person name="Nusbaum C."/>
            <person name="Birren B."/>
        </authorList>
    </citation>
    <scope>NUCLEOTIDE SEQUENCE [LARGE SCALE GENOMIC DNA]</scope>
    <source>
        <strain evidence="7">ATCC 14672 / DSM 40746 / JCM 4963 / KCTC 9882 / NRRL B-12104 / FH 1290</strain>
    </source>
</reference>
<dbReference type="Pfam" id="PF00891">
    <property type="entry name" value="Methyltransf_2"/>
    <property type="match status" value="1"/>
</dbReference>
<sequence>MQEEPVSVMPIMNMVSGLWVSQTLVTAHERDVFGHFAKRPGMTSAQLADEMGLEERPVEQLVTACAGLGLLERDGEGYRNTPMTDRYLLRGGEDYVGGWVEIVSRHDYPGWLRLGEALRTNRPTAWDSERRDSLFDDENPVVVESFWEGMSAISRPTARALADAVDLSGDLSLLDVGGGGGAYAIELSRVYPSLRATIFDLPFVCDLTRKKVEQAGFGNRISFAAGDFFTDQLPSDQDVVLLSMILHDWDVDQCKSILRSCYEALAPGGRLLISELLVADTKDGPLDATLMSLSMLVETFGRNYTGAEYRDWLLETGFTDVEIRPFAAPAANGVVVARKP</sequence>
<keyword evidence="2 6" id="KW-0808">Transferase</keyword>
<keyword evidence="1 6" id="KW-0489">Methyltransferase</keyword>
<dbReference type="SUPFAM" id="SSF46785">
    <property type="entry name" value="Winged helix' DNA-binding domain"/>
    <property type="match status" value="1"/>
</dbReference>
<proteinExistence type="predicted"/>
<organism evidence="6 7">
    <name type="scientific">Streptomyces viridosporus (strain ATCC 14672 / DSM 40746 / JCM 4963 / KCTC 9882 / NRRL B-12104 / FH 1290)</name>
    <name type="common">Streptomyces ghanaensis</name>
    <dbReference type="NCBI Taxonomy" id="566461"/>
    <lineage>
        <taxon>Bacteria</taxon>
        <taxon>Bacillati</taxon>
        <taxon>Actinomycetota</taxon>
        <taxon>Actinomycetes</taxon>
        <taxon>Kitasatosporales</taxon>
        <taxon>Streptomycetaceae</taxon>
        <taxon>Streptomyces</taxon>
    </lineage>
</organism>
<dbReference type="InterPro" id="IPR036390">
    <property type="entry name" value="WH_DNA-bd_sf"/>
</dbReference>
<dbReference type="InterPro" id="IPR001077">
    <property type="entry name" value="COMT_C"/>
</dbReference>
<dbReference type="InterPro" id="IPR016461">
    <property type="entry name" value="COMT-like"/>
</dbReference>
<dbReference type="SUPFAM" id="SSF53335">
    <property type="entry name" value="S-adenosyl-L-methionine-dependent methyltransferases"/>
    <property type="match status" value="1"/>
</dbReference>
<dbReference type="Pfam" id="PF08100">
    <property type="entry name" value="Dimerisation"/>
    <property type="match status" value="1"/>
</dbReference>
<evidence type="ECO:0000259" key="5">
    <source>
        <dbReference type="Pfam" id="PF08100"/>
    </source>
</evidence>
<dbReference type="GO" id="GO:0008171">
    <property type="term" value="F:O-methyltransferase activity"/>
    <property type="evidence" value="ECO:0007669"/>
    <property type="project" value="InterPro"/>
</dbReference>
<dbReference type="Gene3D" id="1.10.10.10">
    <property type="entry name" value="Winged helix-like DNA-binding domain superfamily/Winged helix DNA-binding domain"/>
    <property type="match status" value="1"/>
</dbReference>
<dbReference type="InterPro" id="IPR036388">
    <property type="entry name" value="WH-like_DNA-bd_sf"/>
</dbReference>
<dbReference type="Proteomes" id="UP000003824">
    <property type="component" value="Unassembled WGS sequence"/>
</dbReference>
<dbReference type="GO" id="GO:0046983">
    <property type="term" value="F:protein dimerization activity"/>
    <property type="evidence" value="ECO:0007669"/>
    <property type="project" value="InterPro"/>
</dbReference>
<feature type="domain" description="O-methyltransferase dimerisation" evidence="5">
    <location>
        <begin position="12"/>
        <end position="88"/>
    </location>
</feature>
<dbReference type="PROSITE" id="PS51683">
    <property type="entry name" value="SAM_OMT_II"/>
    <property type="match status" value="1"/>
</dbReference>
<evidence type="ECO:0000256" key="1">
    <source>
        <dbReference type="ARBA" id="ARBA00022603"/>
    </source>
</evidence>
<evidence type="ECO:0000313" key="7">
    <source>
        <dbReference type="Proteomes" id="UP000003824"/>
    </source>
</evidence>
<dbReference type="InterPro" id="IPR029063">
    <property type="entry name" value="SAM-dependent_MTases_sf"/>
</dbReference>
<feature type="domain" description="O-methyltransferase C-terminal" evidence="4">
    <location>
        <begin position="112"/>
        <end position="318"/>
    </location>
</feature>
<dbReference type="InterPro" id="IPR012967">
    <property type="entry name" value="COMT_dimerisation"/>
</dbReference>